<feature type="compositionally biased region" description="Low complexity" evidence="1">
    <location>
        <begin position="62"/>
        <end position="79"/>
    </location>
</feature>
<dbReference type="AlphaFoldDB" id="A0A183AIU8"/>
<gene>
    <name evidence="2" type="ORF">ECPE_LOCUS6883</name>
</gene>
<dbReference type="WBParaSite" id="ECPE_0000689701-mRNA-1">
    <property type="protein sequence ID" value="ECPE_0000689701-mRNA-1"/>
    <property type="gene ID" value="ECPE_0000689701"/>
</dbReference>
<feature type="region of interest" description="Disordered" evidence="1">
    <location>
        <begin position="1"/>
        <end position="89"/>
    </location>
</feature>
<keyword evidence="3" id="KW-1185">Reference proteome</keyword>
<dbReference type="EMBL" id="UZAN01043923">
    <property type="protein sequence ID" value="VDP79583.1"/>
    <property type="molecule type" value="Genomic_DNA"/>
</dbReference>
<accession>A0A183AIU8</accession>
<reference evidence="2 3" key="2">
    <citation type="submission" date="2018-11" db="EMBL/GenBank/DDBJ databases">
        <authorList>
            <consortium name="Pathogen Informatics"/>
        </authorList>
    </citation>
    <scope>NUCLEOTIDE SEQUENCE [LARGE SCALE GENOMIC DNA]</scope>
    <source>
        <strain evidence="2 3">Egypt</strain>
    </source>
</reference>
<dbReference type="Proteomes" id="UP000272942">
    <property type="component" value="Unassembled WGS sequence"/>
</dbReference>
<evidence type="ECO:0000313" key="3">
    <source>
        <dbReference type="Proteomes" id="UP000272942"/>
    </source>
</evidence>
<reference evidence="4" key="1">
    <citation type="submission" date="2016-06" db="UniProtKB">
        <authorList>
            <consortium name="WormBaseParasite"/>
        </authorList>
    </citation>
    <scope>IDENTIFICATION</scope>
</reference>
<organism evidence="4">
    <name type="scientific">Echinostoma caproni</name>
    <dbReference type="NCBI Taxonomy" id="27848"/>
    <lineage>
        <taxon>Eukaryota</taxon>
        <taxon>Metazoa</taxon>
        <taxon>Spiralia</taxon>
        <taxon>Lophotrochozoa</taxon>
        <taxon>Platyhelminthes</taxon>
        <taxon>Trematoda</taxon>
        <taxon>Digenea</taxon>
        <taxon>Plagiorchiida</taxon>
        <taxon>Echinostomata</taxon>
        <taxon>Echinostomatoidea</taxon>
        <taxon>Echinostomatidae</taxon>
        <taxon>Echinostoma</taxon>
    </lineage>
</organism>
<protein>
    <submittedName>
        <fullName evidence="4">Inactive rhomboid protein 1</fullName>
    </submittedName>
</protein>
<evidence type="ECO:0000313" key="2">
    <source>
        <dbReference type="EMBL" id="VDP79583.1"/>
    </source>
</evidence>
<name>A0A183AIU8_9TREM</name>
<evidence type="ECO:0000256" key="1">
    <source>
        <dbReference type="SAM" id="MobiDB-lite"/>
    </source>
</evidence>
<sequence>MIISTEKIPRRELSCDTGLGPSLMHSARNESGSDVSRWSGQSIESNRTFSSGDCATDHGLIPSSSSSSASNADGGSPNSIPFPSVPCNSTNSNGTSRVIRVYYPDEQDGCEKSQNDPFLLTRPNSLLPAASSRPQLAPRITVQPALNRPGPGSSTSKCSDQLKLHCSRLPAYHQESSVSYRRELSAGKEYQNPLDVQLIPAHQSTRDRDIIMSTNPHLSSTAIAVGYEDHPLPYEFHPPRGEQGTQTNRVAYAFLPKLPGTVSAAWSGRPGARTPEPGHVIRQSQRVIPPPCEYDLSSSPGSLSITPRTQSVQPVRSTAVSPVCANRSTCTLMEGRMLVHSRSGELITCRPMLERKNMMKSSSGLLSSTSNWIDVHMAITAYLLSFHTTVCNDPLRYRVDLPILVPYFNFRKHKPDLNCCIICQSDAVILLLALNVYNMLLYVPANSHGFATIAGGGGGGGQCDQTPFPNEFIMAKNRNKVI</sequence>
<proteinExistence type="predicted"/>
<feature type="compositionally biased region" description="Polar residues" evidence="1">
    <location>
        <begin position="29"/>
        <end position="53"/>
    </location>
</feature>
<evidence type="ECO:0000313" key="4">
    <source>
        <dbReference type="WBParaSite" id="ECPE_0000689701-mRNA-1"/>
    </source>
</evidence>